<comment type="caution">
    <text evidence="2">The sequence shown here is derived from an EMBL/GenBank/DDBJ whole genome shotgun (WGS) entry which is preliminary data.</text>
</comment>
<dbReference type="GO" id="GO:0004386">
    <property type="term" value="F:helicase activity"/>
    <property type="evidence" value="ECO:0007669"/>
    <property type="project" value="UniProtKB-KW"/>
</dbReference>
<dbReference type="AlphaFoldDB" id="A0AAD7QAL8"/>
<evidence type="ECO:0000313" key="3">
    <source>
        <dbReference type="Proteomes" id="UP001163823"/>
    </source>
</evidence>
<reference evidence="2" key="1">
    <citation type="journal article" date="2023" name="Science">
        <title>Elucidation of the pathway for biosynthesis of saponin adjuvants from the soapbark tree.</title>
        <authorList>
            <person name="Reed J."/>
            <person name="Orme A."/>
            <person name="El-Demerdash A."/>
            <person name="Owen C."/>
            <person name="Martin L.B.B."/>
            <person name="Misra R.C."/>
            <person name="Kikuchi S."/>
            <person name="Rejzek M."/>
            <person name="Martin A.C."/>
            <person name="Harkess A."/>
            <person name="Leebens-Mack J."/>
            <person name="Louveau T."/>
            <person name="Stephenson M.J."/>
            <person name="Osbourn A."/>
        </authorList>
    </citation>
    <scope>NUCLEOTIDE SEQUENCE</scope>
    <source>
        <strain evidence="2">S10</strain>
    </source>
</reference>
<protein>
    <submittedName>
        <fullName evidence="2">ATP-dependent DNA helicase</fullName>
    </submittedName>
</protein>
<dbReference type="Proteomes" id="UP001163823">
    <property type="component" value="Chromosome 3"/>
</dbReference>
<keyword evidence="2" id="KW-0067">ATP-binding</keyword>
<keyword evidence="2" id="KW-0347">Helicase</keyword>
<dbReference type="PANTHER" id="PTHR33494:SF5">
    <property type="entry name" value="F10A16.6 PROTEIN"/>
    <property type="match status" value="1"/>
</dbReference>
<organism evidence="2 3">
    <name type="scientific">Quillaja saponaria</name>
    <name type="common">Soap bark tree</name>
    <dbReference type="NCBI Taxonomy" id="32244"/>
    <lineage>
        <taxon>Eukaryota</taxon>
        <taxon>Viridiplantae</taxon>
        <taxon>Streptophyta</taxon>
        <taxon>Embryophyta</taxon>
        <taxon>Tracheophyta</taxon>
        <taxon>Spermatophyta</taxon>
        <taxon>Magnoliopsida</taxon>
        <taxon>eudicotyledons</taxon>
        <taxon>Gunneridae</taxon>
        <taxon>Pentapetalae</taxon>
        <taxon>rosids</taxon>
        <taxon>fabids</taxon>
        <taxon>Fabales</taxon>
        <taxon>Quillajaceae</taxon>
        <taxon>Quillaja</taxon>
    </lineage>
</organism>
<sequence length="532" mass="60209">MVQGIGSDKILSFSDKDSDDRFNGFTVVGAAEGLDSDIHLSNKRRCLNSEDEVHFVHKRKKLRVIDAEKHVRFDEFLKRPPPIGLKLRKSPSLVDLIEMTLRNTKSGHGHETTIDTQHNNKYDFVSQSEKLKASNFPASVLKIGSFTCMAKHEADLVAKCYYAKRKLVWEILDKGLKNKIEIQWGDISAIRATIKENRPGILEIEVSQPPLFHHESDPQPRKHTLWKPSTDFTWGQASIHRRHYLEFPPGALDKPYEKLIQNDNRLLELSQKPFPSSSSPYFPPNFYNGVANFDATEINTLFQLPFPCIPTSMLPTKQVQQFGNMTPPSIVYSDSGSPTSIMDVHSPLHEFINKGMNDFSNFSAGDQFQNYVSTIPSVEGLESPGLNKLRDITMTLFNDQESEIGVAQQEMYLSRVKSLCSFAGIEEVPANNTSTDTKMLSDIENHLLEDSQGACNNKGQVLTRVYSWDSLINTLEVQNSTPTNNERQTYEENLGDENGLLYPQPQHQMPPPQVLNEDLFFVPELDVYSNQG</sequence>
<evidence type="ECO:0000313" key="2">
    <source>
        <dbReference type="EMBL" id="KAJ7977864.1"/>
    </source>
</evidence>
<keyword evidence="3" id="KW-1185">Reference proteome</keyword>
<name>A0AAD7QAL8_QUISA</name>
<keyword evidence="2" id="KW-0378">Hydrolase</keyword>
<dbReference type="InterPro" id="IPR057939">
    <property type="entry name" value="TRF2_HOY1_PH"/>
</dbReference>
<evidence type="ECO:0000259" key="1">
    <source>
        <dbReference type="Pfam" id="PF24818"/>
    </source>
</evidence>
<gene>
    <name evidence="2" type="ORF">O6P43_007429</name>
</gene>
<keyword evidence="2" id="KW-0547">Nucleotide-binding</keyword>
<dbReference type="KEGG" id="qsa:O6P43_007429"/>
<feature type="domain" description="TRF2/HOY1 PH-like" evidence="1">
    <location>
        <begin position="135"/>
        <end position="253"/>
    </location>
</feature>
<dbReference type="Pfam" id="PF24818">
    <property type="entry name" value="PH_TRF2_HOY1"/>
    <property type="match status" value="1"/>
</dbReference>
<dbReference type="EMBL" id="JARAOO010000003">
    <property type="protein sequence ID" value="KAJ7977864.1"/>
    <property type="molecule type" value="Genomic_DNA"/>
</dbReference>
<dbReference type="PANTHER" id="PTHR33494">
    <property type="entry name" value="OS02G0793800 PROTEIN"/>
    <property type="match status" value="1"/>
</dbReference>
<accession>A0AAD7QAL8</accession>
<proteinExistence type="predicted"/>